<dbReference type="KEGG" id="vg:5659227"/>
<evidence type="ECO:0000313" key="1">
    <source>
        <dbReference type="EMBL" id="ABT14495.1"/>
    </source>
</evidence>
<dbReference type="EMBL" id="DQ491002">
    <property type="protein sequence ID" value="ABT14495.1"/>
    <property type="molecule type" value="Genomic_DNA"/>
</dbReference>
<organismHost>
    <name type="scientific">Chlorella</name>
    <dbReference type="NCBI Taxonomy" id="3071"/>
</organismHost>
<dbReference type="RefSeq" id="YP_001497292.1">
    <property type="nucleotide sequence ID" value="NC_009898.1"/>
</dbReference>
<dbReference type="GeneID" id="5659227"/>
<name>A7IVX1_PBCVN</name>
<proteinExistence type="predicted"/>
<organism evidence="1 2">
    <name type="scientific">Paramecium bursaria Chlorella virus NY2A</name>
    <name type="common">PBCV-NY2A</name>
    <dbReference type="NCBI Taxonomy" id="46021"/>
    <lineage>
        <taxon>Viruses</taxon>
        <taxon>Varidnaviria</taxon>
        <taxon>Bamfordvirae</taxon>
        <taxon>Nucleocytoviricota</taxon>
        <taxon>Megaviricetes</taxon>
        <taxon>Algavirales</taxon>
        <taxon>Phycodnaviridae</taxon>
        <taxon>Chlorovirus</taxon>
        <taxon>Chlorovirus americanus</taxon>
    </lineage>
</organism>
<gene>
    <name evidence="1" type="primary">b096L</name>
    <name evidence="1" type="ORF">NY2A_b096L</name>
</gene>
<reference evidence="1 2" key="1">
    <citation type="journal article" date="2007" name="Virology">
        <title>Sequence and annotation of the 369-kb NY-2A and the 345-kb AR158 viruses that infect Chlorella NC64A.</title>
        <authorList>
            <person name="Fitzgerald L.A."/>
            <person name="Graves M.V."/>
            <person name="Li X."/>
            <person name="Feldblyum T."/>
            <person name="Nierman W.C."/>
            <person name="Van Etten J.L."/>
        </authorList>
    </citation>
    <scope>NUCLEOTIDE SEQUENCE [LARGE SCALE GENOMIC DNA]</scope>
    <source>
        <strain evidence="1 2">NY-2A</strain>
    </source>
</reference>
<evidence type="ECO:0000313" key="2">
    <source>
        <dbReference type="Proteomes" id="UP000202419"/>
    </source>
</evidence>
<keyword evidence="2" id="KW-1185">Reference proteome</keyword>
<dbReference type="Proteomes" id="UP000202419">
    <property type="component" value="Segment"/>
</dbReference>
<accession>A7IVX1</accession>
<protein>
    <submittedName>
        <fullName evidence="1">Uncharacterized protein b096L</fullName>
    </submittedName>
</protein>
<sequence>MSRPSLIQPKTKYASSGISEWTMLLNFVMLGGNASRTLSIASRRLRDNPPLNVFTAPVYFIALQNVFHSCSG</sequence>